<evidence type="ECO:0000313" key="3">
    <source>
        <dbReference type="Proteomes" id="UP001163850"/>
    </source>
</evidence>
<keyword evidence="1" id="KW-0472">Membrane</keyword>
<feature type="transmembrane region" description="Helical" evidence="1">
    <location>
        <begin position="28"/>
        <end position="47"/>
    </location>
</feature>
<keyword evidence="1" id="KW-1133">Transmembrane helix</keyword>
<accession>A0AA38UXB2</accession>
<evidence type="ECO:0000313" key="2">
    <source>
        <dbReference type="EMBL" id="KAJ3987957.1"/>
    </source>
</evidence>
<name>A0AA38UXB2_9AGAR</name>
<gene>
    <name evidence="2" type="ORF">F5890DRAFT_621459</name>
</gene>
<protein>
    <recommendedName>
        <fullName evidence="4">Transmembrane protein</fullName>
    </recommendedName>
</protein>
<dbReference type="EMBL" id="MU801915">
    <property type="protein sequence ID" value="KAJ3987957.1"/>
    <property type="molecule type" value="Genomic_DNA"/>
</dbReference>
<proteinExistence type="predicted"/>
<sequence>MTSLSLVVRAVVIIHHKRHRLRNATQQILGFWMMALTCTMVSGWSRDAQCGEVWVLVVVVVVVLVLWLGVVVVHSFVVGMVWYGMVRGAYRPSKTRSNEYKFSDDDQHICK</sequence>
<feature type="transmembrane region" description="Helical" evidence="1">
    <location>
        <begin position="53"/>
        <end position="86"/>
    </location>
</feature>
<organism evidence="2 3">
    <name type="scientific">Lentinula detonsa</name>
    <dbReference type="NCBI Taxonomy" id="2804962"/>
    <lineage>
        <taxon>Eukaryota</taxon>
        <taxon>Fungi</taxon>
        <taxon>Dikarya</taxon>
        <taxon>Basidiomycota</taxon>
        <taxon>Agaricomycotina</taxon>
        <taxon>Agaricomycetes</taxon>
        <taxon>Agaricomycetidae</taxon>
        <taxon>Agaricales</taxon>
        <taxon>Marasmiineae</taxon>
        <taxon>Omphalotaceae</taxon>
        <taxon>Lentinula</taxon>
    </lineage>
</organism>
<comment type="caution">
    <text evidence="2">The sequence shown here is derived from an EMBL/GenBank/DDBJ whole genome shotgun (WGS) entry which is preliminary data.</text>
</comment>
<evidence type="ECO:0000256" key="1">
    <source>
        <dbReference type="SAM" id="Phobius"/>
    </source>
</evidence>
<keyword evidence="1" id="KW-0812">Transmembrane</keyword>
<dbReference type="AlphaFoldDB" id="A0AA38UXB2"/>
<evidence type="ECO:0008006" key="4">
    <source>
        <dbReference type="Google" id="ProtNLM"/>
    </source>
</evidence>
<reference evidence="2" key="1">
    <citation type="submission" date="2022-08" db="EMBL/GenBank/DDBJ databases">
        <authorList>
            <consortium name="DOE Joint Genome Institute"/>
            <person name="Min B."/>
            <person name="Riley R."/>
            <person name="Sierra-Patev S."/>
            <person name="Naranjo-Ortiz M."/>
            <person name="Looney B."/>
            <person name="Konkel Z."/>
            <person name="Slot J.C."/>
            <person name="Sakamoto Y."/>
            <person name="Steenwyk J.L."/>
            <person name="Rokas A."/>
            <person name="Carro J."/>
            <person name="Camarero S."/>
            <person name="Ferreira P."/>
            <person name="Molpeceres G."/>
            <person name="Ruiz-Duenas F.J."/>
            <person name="Serrano A."/>
            <person name="Henrissat B."/>
            <person name="Drula E."/>
            <person name="Hughes K.W."/>
            <person name="Mata J.L."/>
            <person name="Ishikawa N.K."/>
            <person name="Vargas-Isla R."/>
            <person name="Ushijima S."/>
            <person name="Smith C.A."/>
            <person name="Ahrendt S."/>
            <person name="Andreopoulos W."/>
            <person name="He G."/>
            <person name="Labutti K."/>
            <person name="Lipzen A."/>
            <person name="Ng V."/>
            <person name="Sandor L."/>
            <person name="Barry K."/>
            <person name="Martinez A.T."/>
            <person name="Xiao Y."/>
            <person name="Gibbons J.G."/>
            <person name="Terashima K."/>
            <person name="Hibbett D.S."/>
            <person name="Grigoriev I.V."/>
        </authorList>
    </citation>
    <scope>NUCLEOTIDE SEQUENCE</scope>
    <source>
        <strain evidence="2">TFB7829</strain>
    </source>
</reference>
<dbReference type="Proteomes" id="UP001163850">
    <property type="component" value="Unassembled WGS sequence"/>
</dbReference>